<organism evidence="1 2">
    <name type="scientific">Halioxenophilus aromaticivorans</name>
    <dbReference type="NCBI Taxonomy" id="1306992"/>
    <lineage>
        <taxon>Bacteria</taxon>
        <taxon>Pseudomonadati</taxon>
        <taxon>Pseudomonadota</taxon>
        <taxon>Gammaproteobacteria</taxon>
        <taxon>Alteromonadales</taxon>
        <taxon>Alteromonadaceae</taxon>
        <taxon>Halioxenophilus</taxon>
    </lineage>
</organism>
<dbReference type="Gene3D" id="3.30.300.20">
    <property type="match status" value="1"/>
</dbReference>
<protein>
    <recommendedName>
        <fullName evidence="3">Osmotically inducible protein OsmC</fullName>
    </recommendedName>
</protein>
<proteinExistence type="predicted"/>
<accession>A0AAV3U9N7</accession>
<evidence type="ECO:0000313" key="2">
    <source>
        <dbReference type="Proteomes" id="UP001409585"/>
    </source>
</evidence>
<keyword evidence="2" id="KW-1185">Reference proteome</keyword>
<dbReference type="RefSeq" id="WP_345427952.1">
    <property type="nucleotide sequence ID" value="NZ_AP031496.1"/>
</dbReference>
<dbReference type="InterPro" id="IPR003718">
    <property type="entry name" value="OsmC/Ohr_fam"/>
</dbReference>
<dbReference type="AlphaFoldDB" id="A0AAV3U9N7"/>
<name>A0AAV3U9N7_9ALTE</name>
<dbReference type="InterPro" id="IPR052707">
    <property type="entry name" value="OsmC_Ohr_Peroxiredoxin"/>
</dbReference>
<dbReference type="PANTHER" id="PTHR42830">
    <property type="entry name" value="OSMOTICALLY INDUCIBLE FAMILY PROTEIN"/>
    <property type="match status" value="1"/>
</dbReference>
<dbReference type="SUPFAM" id="SSF82784">
    <property type="entry name" value="OsmC-like"/>
    <property type="match status" value="1"/>
</dbReference>
<dbReference type="InterPro" id="IPR015946">
    <property type="entry name" value="KH_dom-like_a/b"/>
</dbReference>
<dbReference type="PANTHER" id="PTHR42830:SF2">
    <property type="entry name" value="OSMC_OHR FAMILY PROTEIN"/>
    <property type="match status" value="1"/>
</dbReference>
<dbReference type="InterPro" id="IPR036102">
    <property type="entry name" value="OsmC/Ohrsf"/>
</dbReference>
<evidence type="ECO:0000313" key="1">
    <source>
        <dbReference type="EMBL" id="GAA4960978.1"/>
    </source>
</evidence>
<reference evidence="2" key="1">
    <citation type="journal article" date="2019" name="Int. J. Syst. Evol. Microbiol.">
        <title>The Global Catalogue of Microorganisms (GCM) 10K type strain sequencing project: providing services to taxonomists for standard genome sequencing and annotation.</title>
        <authorList>
            <consortium name="The Broad Institute Genomics Platform"/>
            <consortium name="The Broad Institute Genome Sequencing Center for Infectious Disease"/>
            <person name="Wu L."/>
            <person name="Ma J."/>
        </authorList>
    </citation>
    <scope>NUCLEOTIDE SEQUENCE [LARGE SCALE GENOMIC DNA]</scope>
    <source>
        <strain evidence="2">JCM 19134</strain>
    </source>
</reference>
<dbReference type="EMBL" id="BAABLX010000079">
    <property type="protein sequence ID" value="GAA4960978.1"/>
    <property type="molecule type" value="Genomic_DNA"/>
</dbReference>
<sequence>MQAFPHHYAATAQAASDSLVSITTTDCTPIISAPPAEFGGPGDQWSPETLFVASVADCFILSFKAIASASRFEWLNLECAANGVLDKVERSIQFTEIHLSATITLAEGGDREKAMKLLEKAEQTCLISNSLSAKVHLESQVLIG</sequence>
<dbReference type="Pfam" id="PF02566">
    <property type="entry name" value="OsmC"/>
    <property type="match status" value="1"/>
</dbReference>
<evidence type="ECO:0008006" key="3">
    <source>
        <dbReference type="Google" id="ProtNLM"/>
    </source>
</evidence>
<dbReference type="Proteomes" id="UP001409585">
    <property type="component" value="Unassembled WGS sequence"/>
</dbReference>
<comment type="caution">
    <text evidence="1">The sequence shown here is derived from an EMBL/GenBank/DDBJ whole genome shotgun (WGS) entry which is preliminary data.</text>
</comment>
<gene>
    <name evidence="1" type="ORF">GCM10025791_48020</name>
</gene>